<dbReference type="RefSeq" id="WP_211467254.1">
    <property type="nucleotide sequence ID" value="NZ_JAGSXH010000028.1"/>
</dbReference>
<evidence type="ECO:0000313" key="3">
    <source>
        <dbReference type="Proteomes" id="UP000677913"/>
    </source>
</evidence>
<accession>A0A8J7WQ54</accession>
<name>A0A8J7WQ54_9ACTN</name>
<sequence>MSVITVQAGVGRHVLDRQPEQARSALAVIETTGREALQELGRLLGVLREDGCGPARAPAPRIADLDDVIRAAYESGLLDRQR</sequence>
<protein>
    <submittedName>
        <fullName evidence="2">Histidine kinase dimerization/phosphoacceptor domain-containing protein</fullName>
    </submittedName>
</protein>
<comment type="caution">
    <text evidence="2">The sequence shown here is derived from an EMBL/GenBank/DDBJ whole genome shotgun (WGS) entry which is preliminary data.</text>
</comment>
<keyword evidence="2" id="KW-0418">Kinase</keyword>
<gene>
    <name evidence="2" type="ORF">KGA66_10590</name>
</gene>
<keyword evidence="3" id="KW-1185">Reference proteome</keyword>
<dbReference type="GO" id="GO:0000155">
    <property type="term" value="F:phosphorelay sensor kinase activity"/>
    <property type="evidence" value="ECO:0007669"/>
    <property type="project" value="InterPro"/>
</dbReference>
<dbReference type="EMBL" id="JAGSXH010000028">
    <property type="protein sequence ID" value="MBS2963495.1"/>
    <property type="molecule type" value="Genomic_DNA"/>
</dbReference>
<dbReference type="Gene3D" id="1.20.5.1930">
    <property type="match status" value="1"/>
</dbReference>
<dbReference type="InterPro" id="IPR011712">
    <property type="entry name" value="Sig_transdc_His_kin_sub3_dim/P"/>
</dbReference>
<dbReference type="AlphaFoldDB" id="A0A8J7WQ54"/>
<proteinExistence type="predicted"/>
<dbReference type="GO" id="GO:0016020">
    <property type="term" value="C:membrane"/>
    <property type="evidence" value="ECO:0007669"/>
    <property type="project" value="InterPro"/>
</dbReference>
<dbReference type="GO" id="GO:0046983">
    <property type="term" value="F:protein dimerization activity"/>
    <property type="evidence" value="ECO:0007669"/>
    <property type="project" value="InterPro"/>
</dbReference>
<organism evidence="2 3">
    <name type="scientific">Actinocrinis puniceicyclus</name>
    <dbReference type="NCBI Taxonomy" id="977794"/>
    <lineage>
        <taxon>Bacteria</taxon>
        <taxon>Bacillati</taxon>
        <taxon>Actinomycetota</taxon>
        <taxon>Actinomycetes</taxon>
        <taxon>Catenulisporales</taxon>
        <taxon>Actinospicaceae</taxon>
        <taxon>Actinocrinis</taxon>
    </lineage>
</organism>
<dbReference type="Proteomes" id="UP000677913">
    <property type="component" value="Unassembled WGS sequence"/>
</dbReference>
<feature type="domain" description="Signal transduction histidine kinase subgroup 3 dimerisation and phosphoacceptor" evidence="1">
    <location>
        <begin position="1"/>
        <end position="50"/>
    </location>
</feature>
<dbReference type="Pfam" id="PF07730">
    <property type="entry name" value="HisKA_3"/>
    <property type="match status" value="1"/>
</dbReference>
<evidence type="ECO:0000313" key="2">
    <source>
        <dbReference type="EMBL" id="MBS2963495.1"/>
    </source>
</evidence>
<evidence type="ECO:0000259" key="1">
    <source>
        <dbReference type="Pfam" id="PF07730"/>
    </source>
</evidence>
<keyword evidence="2" id="KW-0808">Transferase</keyword>
<reference evidence="2" key="1">
    <citation type="submission" date="2021-04" db="EMBL/GenBank/DDBJ databases">
        <title>Genome based classification of Actinospica acidithermotolerans sp. nov., an actinobacterium isolated from an Indonesian hot spring.</title>
        <authorList>
            <person name="Kusuma A.B."/>
            <person name="Putra K.E."/>
            <person name="Nafisah S."/>
            <person name="Loh J."/>
            <person name="Nouioui I."/>
            <person name="Goodfellow M."/>
        </authorList>
    </citation>
    <scope>NUCLEOTIDE SEQUENCE</scope>
    <source>
        <strain evidence="2">DSM 45618</strain>
    </source>
</reference>